<dbReference type="PANTHER" id="PTHR28570:SF3">
    <property type="entry name" value="ASPARTYL AMINOPEPTIDASE"/>
    <property type="match status" value="1"/>
</dbReference>
<proteinExistence type="inferred from homology"/>
<evidence type="ECO:0000256" key="7">
    <source>
        <dbReference type="ARBA" id="ARBA00022723"/>
    </source>
</evidence>
<comment type="cofactor">
    <cofactor evidence="2">
        <name>Zn(2+)</name>
        <dbReference type="ChEBI" id="CHEBI:29105"/>
    </cofactor>
</comment>
<evidence type="ECO:0000256" key="9">
    <source>
        <dbReference type="ARBA" id="ARBA00022833"/>
    </source>
</evidence>
<evidence type="ECO:0000256" key="10">
    <source>
        <dbReference type="ARBA" id="ARBA00023049"/>
    </source>
</evidence>
<evidence type="ECO:0000313" key="14">
    <source>
        <dbReference type="Proteomes" id="UP001165065"/>
    </source>
</evidence>
<keyword evidence="10 11" id="KW-0482">Metalloprotease</keyword>
<evidence type="ECO:0000256" key="3">
    <source>
        <dbReference type="ARBA" id="ARBA00008290"/>
    </source>
</evidence>
<evidence type="ECO:0000256" key="5">
    <source>
        <dbReference type="ARBA" id="ARBA00022438"/>
    </source>
</evidence>
<dbReference type="OrthoDB" id="9880441at2759"/>
<comment type="catalytic activity">
    <reaction evidence="1">
        <text>Release of an N-terminal aspartate or glutamate from a peptide, with a preference for aspartate.</text>
        <dbReference type="EC" id="3.4.11.21"/>
    </reaction>
</comment>
<evidence type="ECO:0000256" key="4">
    <source>
        <dbReference type="ARBA" id="ARBA00011965"/>
    </source>
</evidence>
<dbReference type="Pfam" id="PF02127">
    <property type="entry name" value="Peptidase_M18"/>
    <property type="match status" value="1"/>
</dbReference>
<keyword evidence="6 11" id="KW-0645">Protease</keyword>
<evidence type="ECO:0000256" key="6">
    <source>
        <dbReference type="ARBA" id="ARBA00022670"/>
    </source>
</evidence>
<dbReference type="InterPro" id="IPR023358">
    <property type="entry name" value="Peptidase_M18_dom2"/>
</dbReference>
<feature type="signal peptide" evidence="12">
    <location>
        <begin position="1"/>
        <end position="22"/>
    </location>
</feature>
<evidence type="ECO:0000256" key="12">
    <source>
        <dbReference type="SAM" id="SignalP"/>
    </source>
</evidence>
<accession>A0A9W7GGL4</accession>
<gene>
    <name evidence="13" type="ORF">TrCOL_g10291</name>
</gene>
<dbReference type="InterPro" id="IPR001948">
    <property type="entry name" value="Peptidase_M18"/>
</dbReference>
<dbReference type="SUPFAM" id="SSF53187">
    <property type="entry name" value="Zn-dependent exopeptidases"/>
    <property type="match status" value="1"/>
</dbReference>
<organism evidence="13 14">
    <name type="scientific">Triparma columacea</name>
    <dbReference type="NCBI Taxonomy" id="722753"/>
    <lineage>
        <taxon>Eukaryota</taxon>
        <taxon>Sar</taxon>
        <taxon>Stramenopiles</taxon>
        <taxon>Ochrophyta</taxon>
        <taxon>Bolidophyceae</taxon>
        <taxon>Parmales</taxon>
        <taxon>Triparmaceae</taxon>
        <taxon>Triparma</taxon>
    </lineage>
</organism>
<comment type="caution">
    <text evidence="13">The sequence shown here is derived from an EMBL/GenBank/DDBJ whole genome shotgun (WGS) entry which is preliminary data.</text>
</comment>
<name>A0A9W7GGL4_9STRA</name>
<dbReference type="Gene3D" id="3.40.630.10">
    <property type="entry name" value="Zn peptidases"/>
    <property type="match status" value="1"/>
</dbReference>
<keyword evidence="5 11" id="KW-0031">Aminopeptidase</keyword>
<evidence type="ECO:0000256" key="1">
    <source>
        <dbReference type="ARBA" id="ARBA00001335"/>
    </source>
</evidence>
<dbReference type="EC" id="3.4.11.21" evidence="4"/>
<dbReference type="PRINTS" id="PR00932">
    <property type="entry name" value="AMINO1PTASE"/>
</dbReference>
<dbReference type="AlphaFoldDB" id="A0A9W7GGL4"/>
<dbReference type="PANTHER" id="PTHR28570">
    <property type="entry name" value="ASPARTYL AMINOPEPTIDASE"/>
    <property type="match status" value="1"/>
</dbReference>
<dbReference type="FunFam" id="2.30.250.10:FF:000001">
    <property type="entry name" value="Aspartyl aminopeptidase 1"/>
    <property type="match status" value="1"/>
</dbReference>
<keyword evidence="12" id="KW-0732">Signal</keyword>
<keyword evidence="14" id="KW-1185">Reference proteome</keyword>
<sequence>MAFSRRSLLVLCSILAVSFSCGLNMPAGVSISRSEKMSAQGLQRFLDSSPEPHHATYQSVKKLKELKFEELDERHCWKDKIKAGGRYFFQRDPVLGSSVVAFVVGGKFDPSSEKSGGFKVLGAHTDSPNLRVKPRSARSASGCLQLDVETYGGGLWHTWFDRDLSIAGKVVIRNDDGVVEQRLVNLERPILRIPNLAIHLQTAAEREAFKVNKEDHLQPILATEVKKTLEGAAPPPPSPTSSDAWQKAQSPLLLTLLGSSLGVDPSSICDFTLSLYDVQPSSLSGAYDEFITSARIDNLFGCYVSLEALLEYVRDGEDVEDEDISVVALFDHEEVGSSSTQGAGSTLINDAVGRITRALDLEGRGDQEARVRRSMVVSFDMAHALHPNYPSKHEKYHDPKINEGVVIKTNSNQRYASNLVTTFISREIGRSVGREVQEFVVRNDCPCGSTIGPIISSLTGMQAVDVGTPQLSMHSIREMAGVKDVSLSIEWMKAFLKEFRRIECTIQPSSN</sequence>
<dbReference type="GO" id="GO:0008270">
    <property type="term" value="F:zinc ion binding"/>
    <property type="evidence" value="ECO:0007669"/>
    <property type="project" value="InterPro"/>
</dbReference>
<dbReference type="PROSITE" id="PS51257">
    <property type="entry name" value="PROKAR_LIPOPROTEIN"/>
    <property type="match status" value="1"/>
</dbReference>
<evidence type="ECO:0000256" key="11">
    <source>
        <dbReference type="RuleBase" id="RU004386"/>
    </source>
</evidence>
<keyword evidence="8 11" id="KW-0378">Hydrolase</keyword>
<dbReference type="SUPFAM" id="SSF101821">
    <property type="entry name" value="Aminopeptidase/glucanase lid domain"/>
    <property type="match status" value="1"/>
</dbReference>
<dbReference type="NCBIfam" id="NF002759">
    <property type="entry name" value="PRK02813.1"/>
    <property type="match status" value="1"/>
</dbReference>
<dbReference type="GO" id="GO:0004177">
    <property type="term" value="F:aminopeptidase activity"/>
    <property type="evidence" value="ECO:0007669"/>
    <property type="project" value="UniProtKB-KW"/>
</dbReference>
<evidence type="ECO:0000256" key="8">
    <source>
        <dbReference type="ARBA" id="ARBA00022801"/>
    </source>
</evidence>
<dbReference type="GO" id="GO:0008237">
    <property type="term" value="F:metallopeptidase activity"/>
    <property type="evidence" value="ECO:0007669"/>
    <property type="project" value="UniProtKB-KW"/>
</dbReference>
<dbReference type="GO" id="GO:0006508">
    <property type="term" value="P:proteolysis"/>
    <property type="evidence" value="ECO:0007669"/>
    <property type="project" value="UniProtKB-KW"/>
</dbReference>
<feature type="chain" id="PRO_5040778378" description="aspartyl aminopeptidase" evidence="12">
    <location>
        <begin position="23"/>
        <end position="511"/>
    </location>
</feature>
<dbReference type="GO" id="GO:0005737">
    <property type="term" value="C:cytoplasm"/>
    <property type="evidence" value="ECO:0007669"/>
    <property type="project" value="UniProtKB-ARBA"/>
</dbReference>
<dbReference type="Gene3D" id="2.30.250.10">
    <property type="entry name" value="Aminopeptidase i, Domain 2"/>
    <property type="match status" value="1"/>
</dbReference>
<dbReference type="EMBL" id="BRYA01000237">
    <property type="protein sequence ID" value="GMI45097.1"/>
    <property type="molecule type" value="Genomic_DNA"/>
</dbReference>
<keyword evidence="7 11" id="KW-0479">Metal-binding</keyword>
<evidence type="ECO:0000313" key="13">
    <source>
        <dbReference type="EMBL" id="GMI45097.1"/>
    </source>
</evidence>
<evidence type="ECO:0000256" key="2">
    <source>
        <dbReference type="ARBA" id="ARBA00001947"/>
    </source>
</evidence>
<protein>
    <recommendedName>
        <fullName evidence="4">aspartyl aminopeptidase</fullName>
        <ecNumber evidence="4">3.4.11.21</ecNumber>
    </recommendedName>
</protein>
<dbReference type="Proteomes" id="UP001165065">
    <property type="component" value="Unassembled WGS sequence"/>
</dbReference>
<comment type="similarity">
    <text evidence="3 11">Belongs to the peptidase M18 family.</text>
</comment>
<keyword evidence="9 11" id="KW-0862">Zinc</keyword>
<dbReference type="CDD" id="cd05658">
    <property type="entry name" value="M18_DAP"/>
    <property type="match status" value="1"/>
</dbReference>
<reference evidence="14" key="1">
    <citation type="journal article" date="2023" name="Commun. Biol.">
        <title>Genome analysis of Parmales, the sister group of diatoms, reveals the evolutionary specialization of diatoms from phago-mixotrophs to photoautotrophs.</title>
        <authorList>
            <person name="Ban H."/>
            <person name="Sato S."/>
            <person name="Yoshikawa S."/>
            <person name="Yamada K."/>
            <person name="Nakamura Y."/>
            <person name="Ichinomiya M."/>
            <person name="Sato N."/>
            <person name="Blanc-Mathieu R."/>
            <person name="Endo H."/>
            <person name="Kuwata A."/>
            <person name="Ogata H."/>
        </authorList>
    </citation>
    <scope>NUCLEOTIDE SEQUENCE [LARGE SCALE GENOMIC DNA]</scope>
</reference>